<organism evidence="1">
    <name type="scientific">Thermodesulfovibrio aggregans</name>
    <dbReference type="NCBI Taxonomy" id="86166"/>
    <lineage>
        <taxon>Bacteria</taxon>
        <taxon>Pseudomonadati</taxon>
        <taxon>Nitrospirota</taxon>
        <taxon>Thermodesulfovibrionia</taxon>
        <taxon>Thermodesulfovibrionales</taxon>
        <taxon>Thermodesulfovibrionaceae</taxon>
        <taxon>Thermodesulfovibrio</taxon>
    </lineage>
</organism>
<name>A0A7C4AK38_9BACT</name>
<accession>A0A7C4AK38</accession>
<comment type="caution">
    <text evidence="1">The sequence shown here is derived from an EMBL/GenBank/DDBJ whole genome shotgun (WGS) entry which is preliminary data.</text>
</comment>
<evidence type="ECO:0000313" key="1">
    <source>
        <dbReference type="EMBL" id="HGH00036.1"/>
    </source>
</evidence>
<dbReference type="Pfam" id="PF04985">
    <property type="entry name" value="Phage_tube"/>
    <property type="match status" value="1"/>
</dbReference>
<gene>
    <name evidence="1" type="ORF">ENV75_06290</name>
</gene>
<proteinExistence type="predicted"/>
<sequence>MMEYPNVLNDANVYVDGANWLGKADITIPEISHKVVDMQVMGVAGGMEVPLIGHIDKLKGTIKFKSVDKEALKVLFDSSYSPLLDIRAAMQKYNTQTGKIGYFPIKVSIKGFFNKVKLLTFKQGSDETSDIEYEANYLKIEIDGEEILEIDKYNYIYRVAGKDLLAEVRETLGV</sequence>
<evidence type="ECO:0008006" key="2">
    <source>
        <dbReference type="Google" id="ProtNLM"/>
    </source>
</evidence>
<reference evidence="1" key="1">
    <citation type="journal article" date="2020" name="mSystems">
        <title>Genome- and Community-Level Interaction Insights into Carbon Utilization and Element Cycling Functions of Hydrothermarchaeota in Hydrothermal Sediment.</title>
        <authorList>
            <person name="Zhou Z."/>
            <person name="Liu Y."/>
            <person name="Xu W."/>
            <person name="Pan J."/>
            <person name="Luo Z.H."/>
            <person name="Li M."/>
        </authorList>
    </citation>
    <scope>NUCLEOTIDE SEQUENCE [LARGE SCALE GENOMIC DNA]</scope>
    <source>
        <strain evidence="1">SpSt-788</strain>
    </source>
</reference>
<protein>
    <recommendedName>
        <fullName evidence="2">Phage major tail tube protein</fullName>
    </recommendedName>
</protein>
<dbReference type="AlphaFoldDB" id="A0A7C4AK38"/>
<dbReference type="InterPro" id="IPR006498">
    <property type="entry name" value="Tail_tube"/>
</dbReference>
<dbReference type="EMBL" id="DTHO01000067">
    <property type="protein sequence ID" value="HGH00036.1"/>
    <property type="molecule type" value="Genomic_DNA"/>
</dbReference>